<evidence type="ECO:0000313" key="3">
    <source>
        <dbReference type="Proteomes" id="UP000631694"/>
    </source>
</evidence>
<comment type="caution">
    <text evidence="2">The sequence shown here is derived from an EMBL/GenBank/DDBJ whole genome shotgun (WGS) entry which is preliminary data.</text>
</comment>
<evidence type="ECO:0000256" key="1">
    <source>
        <dbReference type="SAM" id="Phobius"/>
    </source>
</evidence>
<feature type="transmembrane region" description="Helical" evidence="1">
    <location>
        <begin position="476"/>
        <end position="495"/>
    </location>
</feature>
<keyword evidence="1" id="KW-0472">Membrane</keyword>
<dbReference type="EMBL" id="JADZLT010000050">
    <property type="protein sequence ID" value="MBH0238574.1"/>
    <property type="molecule type" value="Genomic_DNA"/>
</dbReference>
<proteinExistence type="predicted"/>
<name>A0A931I345_9HYPH</name>
<dbReference type="Proteomes" id="UP000631694">
    <property type="component" value="Unassembled WGS sequence"/>
</dbReference>
<keyword evidence="1" id="KW-1133">Transmembrane helix</keyword>
<sequence>MTNPAHRTILVNLDPGWDVVDLCQRFLLDLYPAGRQRRFVVRSIRPRAAAKAAGVVESVWGSRWPRVYDLDEDDPTGAESLLDDLADDVQRRRADVIFVLAADDPAATVSGLRLVERFVSGLDPAVRRDFGQLRCHAVVRLTGAVEAVLRPLPDLAEFGPAATMPELLLADPDRNGGQPCERMFALTRPIGLSDDAATTLQFLTLRAVVDLVTAVRAVGTAAQDGAAQPLRAFFSDTNGRVVTIGLVSAAATRSEFLAAVLQGVHDRRGARPQSVDRDRDVRWQQFGDRLEAMLGEAKRGGAAIGQITIDPLRTSTTLLPGRIATWFDRRRLRPIEEQRVRDNDALVNWGLDLARRIEQTSQELQERMVNRLDTELRGAITNLPLPAPGESGASDELNRRRRPIDDLHTAWLLRAQQAQRIFEVVQPRLVEQRAPLEQKAVRRIGFAIEVFSTYAPYVAAFQAVGDAAERLVPLRYLLAGLLLAGSLLAAVVIEIVDVGPPAGDLLARLLAPEVVPLWSISLLAFLIGGLLFGRTVAGRRRRYIDAVEDLIRRRDALVGEATAIARAAWDHMLISAFALYPELALSRLDAHARMLAAEPIEHALAAIAPRGARAGLPALAVGDGDLAAIDERLDRTPATPDSNWIRDFMLDHEKLAPHRRPAALTIIETLDGVGAARFTGETTSFLGEIELDVRSVWPAPLQGAG</sequence>
<dbReference type="AlphaFoldDB" id="A0A931I345"/>
<feature type="transmembrane region" description="Helical" evidence="1">
    <location>
        <begin position="444"/>
        <end position="464"/>
    </location>
</feature>
<reference evidence="2" key="1">
    <citation type="submission" date="2020-12" db="EMBL/GenBank/DDBJ databases">
        <title>Methylobrevis albus sp. nov., isolated from fresh water lack sediment.</title>
        <authorList>
            <person name="Zou Q."/>
        </authorList>
    </citation>
    <scope>NUCLEOTIDE SEQUENCE</scope>
    <source>
        <strain evidence="2">L22</strain>
    </source>
</reference>
<feature type="transmembrane region" description="Helical" evidence="1">
    <location>
        <begin position="515"/>
        <end position="533"/>
    </location>
</feature>
<keyword evidence="1" id="KW-0812">Transmembrane</keyword>
<dbReference type="RefSeq" id="WP_197311637.1">
    <property type="nucleotide sequence ID" value="NZ_JADZLT010000050.1"/>
</dbReference>
<evidence type="ECO:0000313" key="2">
    <source>
        <dbReference type="EMBL" id="MBH0238574.1"/>
    </source>
</evidence>
<protein>
    <submittedName>
        <fullName evidence="2">Uncharacterized protein</fullName>
    </submittedName>
</protein>
<organism evidence="2 3">
    <name type="scientific">Methylobrevis albus</name>
    <dbReference type="NCBI Taxonomy" id="2793297"/>
    <lineage>
        <taxon>Bacteria</taxon>
        <taxon>Pseudomonadati</taxon>
        <taxon>Pseudomonadota</taxon>
        <taxon>Alphaproteobacteria</taxon>
        <taxon>Hyphomicrobiales</taxon>
        <taxon>Pleomorphomonadaceae</taxon>
        <taxon>Methylobrevis</taxon>
    </lineage>
</organism>
<gene>
    <name evidence="2" type="ORF">I5731_12130</name>
</gene>
<accession>A0A931I345</accession>
<keyword evidence="3" id="KW-1185">Reference proteome</keyword>